<dbReference type="EC" id="2.1.1.72" evidence="2 7"/>
<evidence type="ECO:0000256" key="6">
    <source>
        <dbReference type="ARBA" id="ARBA00047942"/>
    </source>
</evidence>
<proteinExistence type="inferred from homology"/>
<dbReference type="Gene3D" id="3.40.50.150">
    <property type="entry name" value="Vaccinia Virus protein VP39"/>
    <property type="match status" value="1"/>
</dbReference>
<evidence type="ECO:0000256" key="5">
    <source>
        <dbReference type="ARBA" id="ARBA00022691"/>
    </source>
</evidence>
<dbReference type="PANTHER" id="PTHR30481">
    <property type="entry name" value="DNA ADENINE METHYLASE"/>
    <property type="match status" value="1"/>
</dbReference>
<dbReference type="Gene3D" id="1.10.1020.10">
    <property type="entry name" value="Adenine-specific Methyltransferase, Domain 2"/>
    <property type="match status" value="1"/>
</dbReference>
<organism evidence="8 9">
    <name type="scientific">Priestia veravalensis</name>
    <dbReference type="NCBI Taxonomy" id="1414648"/>
    <lineage>
        <taxon>Bacteria</taxon>
        <taxon>Bacillati</taxon>
        <taxon>Bacillota</taxon>
        <taxon>Bacilli</taxon>
        <taxon>Bacillales</taxon>
        <taxon>Bacillaceae</taxon>
        <taxon>Priestia</taxon>
    </lineage>
</organism>
<dbReference type="EMBL" id="LNQP01000031">
    <property type="protein sequence ID" value="KSU87973.1"/>
    <property type="molecule type" value="Genomic_DNA"/>
</dbReference>
<evidence type="ECO:0000313" key="9">
    <source>
        <dbReference type="Proteomes" id="UP000053681"/>
    </source>
</evidence>
<dbReference type="InterPro" id="IPR002052">
    <property type="entry name" value="DNA_methylase_N6_adenine_CS"/>
</dbReference>
<name>A0A0V8JLP8_9BACI</name>
<evidence type="ECO:0000256" key="4">
    <source>
        <dbReference type="ARBA" id="ARBA00022679"/>
    </source>
</evidence>
<dbReference type="InterPro" id="IPR029063">
    <property type="entry name" value="SAM-dependent_MTases_sf"/>
</dbReference>
<evidence type="ECO:0000313" key="8">
    <source>
        <dbReference type="EMBL" id="KSU87973.1"/>
    </source>
</evidence>
<dbReference type="PANTHER" id="PTHR30481:SF3">
    <property type="entry name" value="DNA ADENINE METHYLASE"/>
    <property type="match status" value="1"/>
</dbReference>
<dbReference type="GO" id="GO:1904047">
    <property type="term" value="F:S-adenosyl-L-methionine binding"/>
    <property type="evidence" value="ECO:0007669"/>
    <property type="project" value="TreeGrafter"/>
</dbReference>
<dbReference type="Pfam" id="PF02086">
    <property type="entry name" value="MethyltransfD12"/>
    <property type="match status" value="2"/>
</dbReference>
<dbReference type="GO" id="GO:0009307">
    <property type="term" value="P:DNA restriction-modification system"/>
    <property type="evidence" value="ECO:0007669"/>
    <property type="project" value="InterPro"/>
</dbReference>
<comment type="catalytic activity">
    <reaction evidence="6 7">
        <text>a 2'-deoxyadenosine in DNA + S-adenosyl-L-methionine = an N(6)-methyl-2'-deoxyadenosine in DNA + S-adenosyl-L-homocysteine + H(+)</text>
        <dbReference type="Rhea" id="RHEA:15197"/>
        <dbReference type="Rhea" id="RHEA-COMP:12418"/>
        <dbReference type="Rhea" id="RHEA-COMP:12419"/>
        <dbReference type="ChEBI" id="CHEBI:15378"/>
        <dbReference type="ChEBI" id="CHEBI:57856"/>
        <dbReference type="ChEBI" id="CHEBI:59789"/>
        <dbReference type="ChEBI" id="CHEBI:90615"/>
        <dbReference type="ChEBI" id="CHEBI:90616"/>
        <dbReference type="EC" id="2.1.1.72"/>
    </reaction>
</comment>
<dbReference type="GO" id="GO:0032259">
    <property type="term" value="P:methylation"/>
    <property type="evidence" value="ECO:0007669"/>
    <property type="project" value="UniProtKB-KW"/>
</dbReference>
<dbReference type="InterPro" id="IPR012186">
    <property type="entry name" value="Ade-mod_methylase_MStsI"/>
</dbReference>
<reference evidence="8 9" key="1">
    <citation type="submission" date="2015-11" db="EMBL/GenBank/DDBJ databases">
        <title>Bacillus caseinolyticus sp nov.</title>
        <authorList>
            <person name="Dastager S.G."/>
            <person name="Mawlankar R."/>
        </authorList>
    </citation>
    <scope>NUCLEOTIDE SEQUENCE [LARGE SCALE GENOMIC DNA]</scope>
    <source>
        <strain evidence="8 9">SGD-V-76</strain>
    </source>
</reference>
<dbReference type="GO" id="GO:0006298">
    <property type="term" value="P:mismatch repair"/>
    <property type="evidence" value="ECO:0007669"/>
    <property type="project" value="TreeGrafter"/>
</dbReference>
<comment type="caution">
    <text evidence="8">The sequence shown here is derived from an EMBL/GenBank/DDBJ whole genome shotgun (WGS) entry which is preliminary data.</text>
</comment>
<evidence type="ECO:0000256" key="1">
    <source>
        <dbReference type="ARBA" id="ARBA00006594"/>
    </source>
</evidence>
<protein>
    <recommendedName>
        <fullName evidence="2 7">Site-specific DNA-methyltransferase (adenine-specific)</fullName>
        <ecNumber evidence="2 7">2.1.1.72</ecNumber>
    </recommendedName>
</protein>
<keyword evidence="3 7" id="KW-0489">Methyltransferase</keyword>
<dbReference type="PRINTS" id="PR00505">
    <property type="entry name" value="D12N6MTFRASE"/>
</dbReference>
<evidence type="ECO:0000256" key="2">
    <source>
        <dbReference type="ARBA" id="ARBA00011900"/>
    </source>
</evidence>
<dbReference type="PIRSF" id="PIRSF036638">
    <property type="entry name" value="M_m6A_StsI"/>
    <property type="match status" value="1"/>
</dbReference>
<dbReference type="GO" id="GO:0009007">
    <property type="term" value="F:site-specific DNA-methyltransferase (adenine-specific) activity"/>
    <property type="evidence" value="ECO:0007669"/>
    <property type="project" value="UniProtKB-UniRule"/>
</dbReference>
<accession>A0A0V8JLP8</accession>
<dbReference type="GO" id="GO:0043565">
    <property type="term" value="F:sequence-specific DNA binding"/>
    <property type="evidence" value="ECO:0007669"/>
    <property type="project" value="TreeGrafter"/>
</dbReference>
<sequence length="693" mass="80935">MRFIGSKVNLLSNIEGFINENITDSPTVFMDMFSGTGTVAEYFKKDYCIYSNDSLYFSYILQKARIENNHVPRFTKLKQRGISDPLGFLETAEIIIKPDYFITHNYSPYNGCERMYFSVENASRIDFIRQQINKWKENNLINKKEFAYILATLIEAIPYISNISGTYGAYLKHWDKRALSKLKLQRIEVKDNYYTNKSFNEDANQVIERVRGDVLYIDTPYNSRQYISNYHLLETIARYDYPEIYGKTGLRPYQNTKSAYCSKRDVLNVFSDLIEKAKFRHIIVSYSTEGLMTVDEIEQVLKKHGIADTFNLARIPYRKYKSKHKQEESNLNELLFYIQKDIPLVKGNRSIELSDEIEDVAFEDNNSKKKDLSYQKVDLFSINGIKVETGSTHNVATLKRPPIRVGKYHAQEYIKSPLNYIGGKYKLLKQIIPLFPEDINTFVDLFAGGLNVAINVNANRIIANDINTFVIGVLKEMASLSVEEVLEHIHNRIKEYNLSKENEEGFKKFREYYNLTKQPLDLYTLICYSFNYQFRFNNNQEYNNPFGRNRSQFSPALEIKLIKFVEALHSKNIEFSTKEFDLFNYKDLSKGDFVYCDPPYLITTGSYNDGNRGFKDWNEDQEYKLLQILDTLNASGVRFALSNVLKHKGQTNHILLEWAKKYHINYLHHDYANSSHNTTRGESEEVLITNYSD</sequence>
<dbReference type="InterPro" id="IPR023095">
    <property type="entry name" value="Ade_MeTrfase_dom_2"/>
</dbReference>
<dbReference type="InterPro" id="IPR012327">
    <property type="entry name" value="MeTrfase_D12"/>
</dbReference>
<evidence type="ECO:0000256" key="7">
    <source>
        <dbReference type="RuleBase" id="RU361257"/>
    </source>
</evidence>
<keyword evidence="5 7" id="KW-0949">S-adenosyl-L-methionine</keyword>
<comment type="similarity">
    <text evidence="1 7">Belongs to the N(4)/N(6)-methyltransferase family.</text>
</comment>
<keyword evidence="9" id="KW-1185">Reference proteome</keyword>
<evidence type="ECO:0000256" key="3">
    <source>
        <dbReference type="ARBA" id="ARBA00022603"/>
    </source>
</evidence>
<dbReference type="PROSITE" id="PS00092">
    <property type="entry name" value="N6_MTASE"/>
    <property type="match status" value="1"/>
</dbReference>
<gene>
    <name evidence="8" type="ORF">AS180_10225</name>
</gene>
<dbReference type="NCBIfam" id="TIGR00571">
    <property type="entry name" value="dam"/>
    <property type="match status" value="1"/>
</dbReference>
<dbReference type="SUPFAM" id="SSF53335">
    <property type="entry name" value="S-adenosyl-L-methionine-dependent methyltransferases"/>
    <property type="match status" value="2"/>
</dbReference>
<dbReference type="Proteomes" id="UP000053681">
    <property type="component" value="Unassembled WGS sequence"/>
</dbReference>
<dbReference type="RefSeq" id="WP_062686776.1">
    <property type="nucleotide sequence ID" value="NZ_KQ758647.1"/>
</dbReference>
<keyword evidence="4 7" id="KW-0808">Transferase</keyword>
<dbReference type="AlphaFoldDB" id="A0A0V8JLP8"/>